<feature type="transmembrane region" description="Helical" evidence="14">
    <location>
        <begin position="6"/>
        <end position="22"/>
    </location>
</feature>
<keyword evidence="13 14" id="KW-0472">Membrane</keyword>
<keyword evidence="9" id="KW-0492">Microsome</keyword>
<dbReference type="AlphaFoldDB" id="A0A087T2L2"/>
<dbReference type="PRINTS" id="PR00463">
    <property type="entry name" value="EP450I"/>
</dbReference>
<keyword evidence="10" id="KW-0560">Oxidoreductase</keyword>
<dbReference type="FunFam" id="1.10.630.10:FF:000238">
    <property type="entry name" value="Cytochrome P450 2A6"/>
    <property type="match status" value="1"/>
</dbReference>
<organism evidence="15 16">
    <name type="scientific">Stegodyphus mimosarum</name>
    <name type="common">African social velvet spider</name>
    <dbReference type="NCBI Taxonomy" id="407821"/>
    <lineage>
        <taxon>Eukaryota</taxon>
        <taxon>Metazoa</taxon>
        <taxon>Ecdysozoa</taxon>
        <taxon>Arthropoda</taxon>
        <taxon>Chelicerata</taxon>
        <taxon>Arachnida</taxon>
        <taxon>Araneae</taxon>
        <taxon>Araneomorphae</taxon>
        <taxon>Entelegynae</taxon>
        <taxon>Eresoidea</taxon>
        <taxon>Eresidae</taxon>
        <taxon>Stegodyphus</taxon>
    </lineage>
</organism>
<evidence type="ECO:0000256" key="2">
    <source>
        <dbReference type="ARBA" id="ARBA00003690"/>
    </source>
</evidence>
<evidence type="ECO:0000256" key="12">
    <source>
        <dbReference type="ARBA" id="ARBA00023033"/>
    </source>
</evidence>
<keyword evidence="14" id="KW-1133">Transmembrane helix</keyword>
<evidence type="ECO:0000256" key="5">
    <source>
        <dbReference type="ARBA" id="ARBA00010617"/>
    </source>
</evidence>
<evidence type="ECO:0000256" key="6">
    <source>
        <dbReference type="ARBA" id="ARBA00022617"/>
    </source>
</evidence>
<protein>
    <submittedName>
        <fullName evidence="15">Cytochrome P450 18a1</fullName>
    </submittedName>
</protein>
<dbReference type="GO" id="GO:0020037">
    <property type="term" value="F:heme binding"/>
    <property type="evidence" value="ECO:0007669"/>
    <property type="project" value="InterPro"/>
</dbReference>
<keyword evidence="8" id="KW-0256">Endoplasmic reticulum</keyword>
<keyword evidence="6" id="KW-0349">Heme</keyword>
<evidence type="ECO:0000313" key="16">
    <source>
        <dbReference type="Proteomes" id="UP000054359"/>
    </source>
</evidence>
<comment type="cofactor">
    <cofactor evidence="1">
        <name>heme</name>
        <dbReference type="ChEBI" id="CHEBI:30413"/>
    </cofactor>
</comment>
<dbReference type="PANTHER" id="PTHR24300">
    <property type="entry name" value="CYTOCHROME P450 508A4-RELATED"/>
    <property type="match status" value="1"/>
</dbReference>
<dbReference type="PANTHER" id="PTHR24300:SF375">
    <property type="entry name" value="CYTOCHROME P450 FAMILY"/>
    <property type="match status" value="1"/>
</dbReference>
<evidence type="ECO:0000256" key="1">
    <source>
        <dbReference type="ARBA" id="ARBA00001971"/>
    </source>
</evidence>
<keyword evidence="7" id="KW-0479">Metal-binding</keyword>
<name>A0A087T2L2_STEMI</name>
<evidence type="ECO:0000256" key="11">
    <source>
        <dbReference type="ARBA" id="ARBA00023004"/>
    </source>
</evidence>
<evidence type="ECO:0000313" key="15">
    <source>
        <dbReference type="EMBL" id="KFM59351.1"/>
    </source>
</evidence>
<dbReference type="Gene3D" id="1.10.630.10">
    <property type="entry name" value="Cytochrome P450"/>
    <property type="match status" value="1"/>
</dbReference>
<dbReference type="OrthoDB" id="6409296at2759"/>
<keyword evidence="12" id="KW-0503">Monooxygenase</keyword>
<keyword evidence="14" id="KW-0812">Transmembrane</keyword>
<evidence type="ECO:0000256" key="14">
    <source>
        <dbReference type="SAM" id="Phobius"/>
    </source>
</evidence>
<proteinExistence type="inferred from homology"/>
<dbReference type="GO" id="GO:0005789">
    <property type="term" value="C:endoplasmic reticulum membrane"/>
    <property type="evidence" value="ECO:0007669"/>
    <property type="project" value="UniProtKB-SubCell"/>
</dbReference>
<keyword evidence="16" id="KW-1185">Reference proteome</keyword>
<evidence type="ECO:0000256" key="13">
    <source>
        <dbReference type="ARBA" id="ARBA00023136"/>
    </source>
</evidence>
<dbReference type="OMA" id="TSIIRMA"/>
<dbReference type="Proteomes" id="UP000054359">
    <property type="component" value="Unassembled WGS sequence"/>
</dbReference>
<feature type="non-terminal residue" evidence="15">
    <location>
        <position position="363"/>
    </location>
</feature>
<comment type="subcellular location">
    <subcellularLocation>
        <location evidence="4">Endoplasmic reticulum membrane</location>
        <topology evidence="4">Peripheral membrane protein</topology>
    </subcellularLocation>
    <subcellularLocation>
        <location evidence="3">Microsome membrane</location>
        <topology evidence="3">Peripheral membrane protein</topology>
    </subcellularLocation>
</comment>
<evidence type="ECO:0000256" key="8">
    <source>
        <dbReference type="ARBA" id="ARBA00022824"/>
    </source>
</evidence>
<evidence type="ECO:0000256" key="4">
    <source>
        <dbReference type="ARBA" id="ARBA00004406"/>
    </source>
</evidence>
<dbReference type="GO" id="GO:0006805">
    <property type="term" value="P:xenobiotic metabolic process"/>
    <property type="evidence" value="ECO:0007669"/>
    <property type="project" value="TreeGrafter"/>
</dbReference>
<dbReference type="Pfam" id="PF00067">
    <property type="entry name" value="p450"/>
    <property type="match status" value="1"/>
</dbReference>
<keyword evidence="11" id="KW-0408">Iron</keyword>
<evidence type="ECO:0000256" key="10">
    <source>
        <dbReference type="ARBA" id="ARBA00023002"/>
    </source>
</evidence>
<dbReference type="EMBL" id="KK113104">
    <property type="protein sequence ID" value="KFM59351.1"/>
    <property type="molecule type" value="Genomic_DNA"/>
</dbReference>
<dbReference type="GO" id="GO:0005506">
    <property type="term" value="F:iron ion binding"/>
    <property type="evidence" value="ECO:0007669"/>
    <property type="project" value="InterPro"/>
</dbReference>
<dbReference type="InterPro" id="IPR001128">
    <property type="entry name" value="Cyt_P450"/>
</dbReference>
<accession>A0A087T2L2</accession>
<gene>
    <name evidence="15" type="ORF">X975_15289</name>
</gene>
<dbReference type="SUPFAM" id="SSF48264">
    <property type="entry name" value="Cytochrome P450"/>
    <property type="match status" value="1"/>
</dbReference>
<dbReference type="InterPro" id="IPR002401">
    <property type="entry name" value="Cyt_P450_E_grp-I"/>
</dbReference>
<reference evidence="15 16" key="1">
    <citation type="submission" date="2013-11" db="EMBL/GenBank/DDBJ databases">
        <title>Genome sequencing of Stegodyphus mimosarum.</title>
        <authorList>
            <person name="Bechsgaard J."/>
        </authorList>
    </citation>
    <scope>NUCLEOTIDE SEQUENCE [LARGE SCALE GENOMIC DNA]</scope>
</reference>
<dbReference type="GO" id="GO:0006082">
    <property type="term" value="P:organic acid metabolic process"/>
    <property type="evidence" value="ECO:0007669"/>
    <property type="project" value="TreeGrafter"/>
</dbReference>
<sequence>MEVSSLLLIIVFVILILYTVFLRKSHKTPPGPWGLPVIGYIPFISSKVHLDFEKLAKIYGPIFSLKLGSQYAVVFNDFSSTKEAFAQDAFMGRPPESPFEQHAVTRETDAINGLPWKEQRRFSMQMLRDLGFGKPRMEELIREEIIDLSEHIEKSQGKPIEMRPLLSPSMSNNIAILVFGKRLPFDDPRRKMLDYVVNETAKQAGQVIWQLFFPGLAKVLNFFHLGGTSSLSKLNLMLKDYIDKEVAEHEKTLNESDIRDFIDGYLIEIRKRNDPTFCRPVLIDVVGAFFGGGSETVRTTLDWLLLTMAGYSDVQKKVQFEIDEVISRERMPTYSDHLQMPYTEATIMELWRWRTIIPINVVR</sequence>
<comment type="similarity">
    <text evidence="5">Belongs to the cytochrome P450 family.</text>
</comment>
<dbReference type="InterPro" id="IPR036396">
    <property type="entry name" value="Cyt_P450_sf"/>
</dbReference>
<evidence type="ECO:0000256" key="9">
    <source>
        <dbReference type="ARBA" id="ARBA00022848"/>
    </source>
</evidence>
<evidence type="ECO:0000256" key="3">
    <source>
        <dbReference type="ARBA" id="ARBA00004174"/>
    </source>
</evidence>
<comment type="function">
    <text evidence="2">May be involved in the metabolism of insect hormones and in the breakdown of synthetic insecticides.</text>
</comment>
<dbReference type="GO" id="GO:0016712">
    <property type="term" value="F:oxidoreductase activity, acting on paired donors, with incorporation or reduction of molecular oxygen, reduced flavin or flavoprotein as one donor, and incorporation of one atom of oxygen"/>
    <property type="evidence" value="ECO:0007669"/>
    <property type="project" value="TreeGrafter"/>
</dbReference>
<dbReference type="STRING" id="407821.A0A087T2L2"/>
<evidence type="ECO:0000256" key="7">
    <source>
        <dbReference type="ARBA" id="ARBA00022723"/>
    </source>
</evidence>
<dbReference type="InterPro" id="IPR050182">
    <property type="entry name" value="Cytochrome_P450_fam2"/>
</dbReference>